<name>A0A4R8DSS8_9BACT</name>
<organism evidence="3 4">
    <name type="scientific">Dinghuibacter silviterrae</name>
    <dbReference type="NCBI Taxonomy" id="1539049"/>
    <lineage>
        <taxon>Bacteria</taxon>
        <taxon>Pseudomonadati</taxon>
        <taxon>Bacteroidota</taxon>
        <taxon>Chitinophagia</taxon>
        <taxon>Chitinophagales</taxon>
        <taxon>Chitinophagaceae</taxon>
        <taxon>Dinghuibacter</taxon>
    </lineage>
</organism>
<sequence>MLLVEFYKSFYLTRRAYLVGGIVILLMAGSWFLPALSLVARLTGYVLLGCIVLDTFLLYGSSGRLEASRDAPARFSNGDVNTVTLKIHNRFPFALQTVVIDELPIRFQDRNWKRSLLLRPGITEELAYELQPKERGIYKFGQLHLFIASPLGIVRRRCTFALEQDVEVYPSFIQLRRFQFETQGTSQDAGRQRLRRTGLSLEFEQIKDYVPGDDYRTINWKASARKGQLMVNNYVEERSQPIYCVIDKGRLMKMPFQGMTLLDYAVNSSLALINVALHRQDKAGLVTFSKKVDQFLVADRKTGQMETVLEALYNVETEFKESDFETLYAQLRNRLKQRSLLILFTNFESIHSLRRQLPYLRSIGRYHLLVTVFFDNTELHALQQAEAHTLEDVYIKTIADRYLYEKKLMAKELAQYGILSVFTSPENLTVKTINKYLEIKARQAL</sequence>
<dbReference type="InterPro" id="IPR036465">
    <property type="entry name" value="vWFA_dom_sf"/>
</dbReference>
<evidence type="ECO:0000313" key="3">
    <source>
        <dbReference type="EMBL" id="TDX00928.1"/>
    </source>
</evidence>
<keyword evidence="1" id="KW-0472">Membrane</keyword>
<dbReference type="AlphaFoldDB" id="A0A4R8DSS8"/>
<dbReference type="PANTHER" id="PTHR33608">
    <property type="entry name" value="BLL2464 PROTEIN"/>
    <property type="match status" value="1"/>
</dbReference>
<reference evidence="3 4" key="1">
    <citation type="submission" date="2019-03" db="EMBL/GenBank/DDBJ databases">
        <title>Genomic Encyclopedia of Type Strains, Phase IV (KMG-IV): sequencing the most valuable type-strain genomes for metagenomic binning, comparative biology and taxonomic classification.</title>
        <authorList>
            <person name="Goeker M."/>
        </authorList>
    </citation>
    <scope>NUCLEOTIDE SEQUENCE [LARGE SCALE GENOMIC DNA]</scope>
    <source>
        <strain evidence="3 4">DSM 100059</strain>
    </source>
</reference>
<keyword evidence="4" id="KW-1185">Reference proteome</keyword>
<dbReference type="RefSeq" id="WP_133993045.1">
    <property type="nucleotide sequence ID" value="NZ_SODV01000001.1"/>
</dbReference>
<protein>
    <submittedName>
        <fullName evidence="3">Uncharacterized protein (DUF58 family)</fullName>
    </submittedName>
</protein>
<dbReference type="PANTHER" id="PTHR33608:SF3">
    <property type="entry name" value="SLR2013 PROTEIN"/>
    <property type="match status" value="1"/>
</dbReference>
<proteinExistence type="predicted"/>
<feature type="domain" description="DUF58" evidence="2">
    <location>
        <begin position="206"/>
        <end position="350"/>
    </location>
</feature>
<dbReference type="InterPro" id="IPR002881">
    <property type="entry name" value="DUF58"/>
</dbReference>
<comment type="caution">
    <text evidence="3">The sequence shown here is derived from an EMBL/GenBank/DDBJ whole genome shotgun (WGS) entry which is preliminary data.</text>
</comment>
<dbReference type="SUPFAM" id="SSF53300">
    <property type="entry name" value="vWA-like"/>
    <property type="match status" value="1"/>
</dbReference>
<evidence type="ECO:0000256" key="1">
    <source>
        <dbReference type="SAM" id="Phobius"/>
    </source>
</evidence>
<dbReference type="Pfam" id="PF01882">
    <property type="entry name" value="DUF58"/>
    <property type="match status" value="1"/>
</dbReference>
<gene>
    <name evidence="3" type="ORF">EDB95_1958</name>
</gene>
<keyword evidence="1" id="KW-0812">Transmembrane</keyword>
<dbReference type="EMBL" id="SODV01000001">
    <property type="protein sequence ID" value="TDX00928.1"/>
    <property type="molecule type" value="Genomic_DNA"/>
</dbReference>
<dbReference type="OrthoDB" id="845740at2"/>
<evidence type="ECO:0000259" key="2">
    <source>
        <dbReference type="Pfam" id="PF01882"/>
    </source>
</evidence>
<accession>A0A4R8DSS8</accession>
<feature type="transmembrane region" description="Helical" evidence="1">
    <location>
        <begin position="16"/>
        <end position="36"/>
    </location>
</feature>
<dbReference type="Proteomes" id="UP000294498">
    <property type="component" value="Unassembled WGS sequence"/>
</dbReference>
<evidence type="ECO:0000313" key="4">
    <source>
        <dbReference type="Proteomes" id="UP000294498"/>
    </source>
</evidence>
<keyword evidence="1" id="KW-1133">Transmembrane helix</keyword>